<keyword evidence="4 11" id="KW-0560">Oxidoreductase</keyword>
<comment type="pathway">
    <text evidence="1">Lipid metabolism; fatty acid beta-oxidation.</text>
</comment>
<dbReference type="Proteomes" id="UP000004483">
    <property type="component" value="Unassembled WGS sequence"/>
</dbReference>
<feature type="site" description="Important for catalytic activity" evidence="8">
    <location>
        <position position="141"/>
    </location>
</feature>
<evidence type="ECO:0000259" key="9">
    <source>
        <dbReference type="Pfam" id="PF00725"/>
    </source>
</evidence>
<feature type="domain" description="3-hydroxyacyl-CoA dehydrogenase C-terminal" evidence="9">
    <location>
        <begin position="188"/>
        <end position="285"/>
    </location>
</feature>
<evidence type="ECO:0000313" key="11">
    <source>
        <dbReference type="EMBL" id="EEJ40251.1"/>
    </source>
</evidence>
<dbReference type="SUPFAM" id="SSF51735">
    <property type="entry name" value="NAD(P)-binding Rossmann-fold domains"/>
    <property type="match status" value="1"/>
</dbReference>
<keyword evidence="6" id="KW-0443">Lipid metabolism</keyword>
<dbReference type="eggNOG" id="COG1250">
    <property type="taxonomic scope" value="Bacteria"/>
</dbReference>
<dbReference type="STRING" id="1423814.HMPREF0549_1318"/>
<comment type="caution">
    <text evidence="11">The sequence shown here is derived from an EMBL/GenBank/DDBJ whole genome shotgun (WGS) entry which is preliminary data.</text>
</comment>
<dbReference type="EMBL" id="ACGV01000143">
    <property type="protein sequence ID" value="EEJ40251.1"/>
    <property type="molecule type" value="Genomic_DNA"/>
</dbReference>
<dbReference type="InterPro" id="IPR013328">
    <property type="entry name" value="6PGD_dom2"/>
</dbReference>
<name>C2EV32_9LACO</name>
<evidence type="ECO:0000256" key="1">
    <source>
        <dbReference type="ARBA" id="ARBA00005005"/>
    </source>
</evidence>
<dbReference type="HOGENOM" id="CLU_009834_2_0_9"/>
<dbReference type="InterPro" id="IPR006176">
    <property type="entry name" value="3-OHacyl-CoA_DH_NAD-bd"/>
</dbReference>
<dbReference type="PIRSF" id="PIRSF000105">
    <property type="entry name" value="HCDH"/>
    <property type="match status" value="1"/>
</dbReference>
<comment type="catalytic activity">
    <reaction evidence="7">
        <text>a (3S)-3-hydroxyacyl-CoA + NAD(+) = a 3-oxoacyl-CoA + NADH + H(+)</text>
        <dbReference type="Rhea" id="RHEA:22432"/>
        <dbReference type="ChEBI" id="CHEBI:15378"/>
        <dbReference type="ChEBI" id="CHEBI:57318"/>
        <dbReference type="ChEBI" id="CHEBI:57540"/>
        <dbReference type="ChEBI" id="CHEBI:57945"/>
        <dbReference type="ChEBI" id="CHEBI:90726"/>
        <dbReference type="EC" id="1.1.1.35"/>
    </reaction>
</comment>
<dbReference type="NCBIfam" id="NF006143">
    <property type="entry name" value="PRK08293.1"/>
    <property type="match status" value="1"/>
</dbReference>
<dbReference type="InterPro" id="IPR006108">
    <property type="entry name" value="3HC_DH_C"/>
</dbReference>
<dbReference type="PATRIC" id="fig|1423814.6.peg.675"/>
<dbReference type="InterPro" id="IPR008927">
    <property type="entry name" value="6-PGluconate_DH-like_C_sf"/>
</dbReference>
<dbReference type="AlphaFoldDB" id="C2EV32"/>
<dbReference type="Pfam" id="PF00725">
    <property type="entry name" value="3HCDH"/>
    <property type="match status" value="1"/>
</dbReference>
<dbReference type="GO" id="GO:0003857">
    <property type="term" value="F:(3S)-3-hydroxyacyl-CoA dehydrogenase (NAD+) activity"/>
    <property type="evidence" value="ECO:0007669"/>
    <property type="project" value="UniProtKB-EC"/>
</dbReference>
<evidence type="ECO:0000256" key="5">
    <source>
        <dbReference type="ARBA" id="ARBA00023027"/>
    </source>
</evidence>
<accession>C2EV32</accession>
<dbReference type="SUPFAM" id="SSF48179">
    <property type="entry name" value="6-phosphogluconate dehydrogenase C-terminal domain-like"/>
    <property type="match status" value="1"/>
</dbReference>
<protein>
    <submittedName>
        <fullName evidence="11">3-hydroxyacyl-CoA dehydrogenase, NAD binding domain protein</fullName>
        <ecNumber evidence="11">1.1.1.157</ecNumber>
    </submittedName>
</protein>
<proteinExistence type="predicted"/>
<keyword evidence="5" id="KW-0520">NAD</keyword>
<reference evidence="11 12" key="1">
    <citation type="submission" date="2009-01" db="EMBL/GenBank/DDBJ databases">
        <authorList>
            <person name="Qin X."/>
            <person name="Bachman B."/>
            <person name="Battles P."/>
            <person name="Bell A."/>
            <person name="Bess C."/>
            <person name="Bickham C."/>
            <person name="Chaboub L."/>
            <person name="Chen D."/>
            <person name="Coyle M."/>
            <person name="Deiros D.R."/>
            <person name="Dinh H."/>
            <person name="Forbes L."/>
            <person name="Fowler G."/>
            <person name="Francisco L."/>
            <person name="Fu Q."/>
            <person name="Gubbala S."/>
            <person name="Hale W."/>
            <person name="Han Y."/>
            <person name="Hemphill L."/>
            <person name="Highlander S.K."/>
            <person name="Hirani K."/>
            <person name="Hogues M."/>
            <person name="Jackson L."/>
            <person name="Jakkamsetti A."/>
            <person name="Javaid M."/>
            <person name="Jiang H."/>
            <person name="Korchina V."/>
            <person name="Kovar C."/>
            <person name="Lara F."/>
            <person name="Lee S."/>
            <person name="Mata R."/>
            <person name="Mathew T."/>
            <person name="Moen C."/>
            <person name="Morales K."/>
            <person name="Munidasa M."/>
            <person name="Nazareth L."/>
            <person name="Ngo R."/>
            <person name="Nguyen L."/>
            <person name="Okwuonu G."/>
            <person name="Ongeri F."/>
            <person name="Patil S."/>
            <person name="Petrosino J."/>
            <person name="Pham C."/>
            <person name="Pham P."/>
            <person name="Pu L.-L."/>
            <person name="Puazo M."/>
            <person name="Raj R."/>
            <person name="Reid J."/>
            <person name="Rouhana J."/>
            <person name="Saada N."/>
            <person name="Shang Y."/>
            <person name="Simmons D."/>
            <person name="Thornton R."/>
            <person name="Warren J."/>
            <person name="Weissenberger G."/>
            <person name="Zhang J."/>
            <person name="Zhang L."/>
            <person name="Zhou C."/>
            <person name="Zhu D."/>
            <person name="Muzny D."/>
            <person name="Worley K."/>
            <person name="Gibbs R."/>
        </authorList>
    </citation>
    <scope>NUCLEOTIDE SEQUENCE [LARGE SCALE GENOMIC DNA]</scope>
    <source>
        <strain evidence="11 12">ATCC 49540</strain>
    </source>
</reference>
<comment type="pathway">
    <text evidence="2">Lipid metabolism; butanoate metabolism.</text>
</comment>
<dbReference type="InterPro" id="IPR022694">
    <property type="entry name" value="3-OHacyl-CoA_DH"/>
</dbReference>
<dbReference type="GO" id="GO:0006635">
    <property type="term" value="P:fatty acid beta-oxidation"/>
    <property type="evidence" value="ECO:0007669"/>
    <property type="project" value="TreeGrafter"/>
</dbReference>
<evidence type="ECO:0000256" key="2">
    <source>
        <dbReference type="ARBA" id="ARBA00005086"/>
    </source>
</evidence>
<dbReference type="Gene3D" id="3.40.50.720">
    <property type="entry name" value="NAD(P)-binding Rossmann-like Domain"/>
    <property type="match status" value="1"/>
</dbReference>
<dbReference type="GO" id="GO:0070403">
    <property type="term" value="F:NAD+ binding"/>
    <property type="evidence" value="ECO:0007669"/>
    <property type="project" value="InterPro"/>
</dbReference>
<gene>
    <name evidence="11" type="ORF">HMPREF0549_1318</name>
</gene>
<evidence type="ECO:0000256" key="7">
    <source>
        <dbReference type="ARBA" id="ARBA00049556"/>
    </source>
</evidence>
<dbReference type="PANTHER" id="PTHR43561:SF3">
    <property type="entry name" value="HYDROXYACYL-COENZYME A DEHYDROGENASE, MITOCHONDRIAL"/>
    <property type="match status" value="1"/>
</dbReference>
<evidence type="ECO:0000256" key="6">
    <source>
        <dbReference type="ARBA" id="ARBA00023098"/>
    </source>
</evidence>
<dbReference type="EC" id="1.1.1.157" evidence="11"/>
<evidence type="ECO:0000256" key="8">
    <source>
        <dbReference type="PIRSR" id="PIRSR000105-1"/>
    </source>
</evidence>
<keyword evidence="3" id="KW-0276">Fatty acid metabolism</keyword>
<evidence type="ECO:0000313" key="12">
    <source>
        <dbReference type="Proteomes" id="UP000004483"/>
    </source>
</evidence>
<sequence length="298" mass="33253">MIIMAFQNVTIAGTGVLGSQIAYQTALNGFNVTAYDRNPDTAKKRVSALKASYQNDLGLSDDEFNAGLSRLSFTADLAEAVKDADYVIEALPENLEIKEEFYKQLSKLAPAKTIFASNSSTMVPSQLVKFVDRPAKYLHMHFANKIWKCNVAEIMGTNETDPAVFQEVVDFAHVIKMVPIPLHKEQPGYVLNSLLIPFVISAMALWVKGVADPQTVDKDWMISTGSPVGPFMMLDDVGLRTVWNIVTNLYESRHQEIFKVIADRLKEMIDAGHEGLELGQGFYHYPNPEFADPDFLKK</sequence>
<evidence type="ECO:0000259" key="10">
    <source>
        <dbReference type="Pfam" id="PF02737"/>
    </source>
</evidence>
<dbReference type="Gene3D" id="1.10.1040.10">
    <property type="entry name" value="N-(1-d-carboxylethyl)-l-norvaline Dehydrogenase, domain 2"/>
    <property type="match status" value="1"/>
</dbReference>
<dbReference type="GO" id="GO:0008691">
    <property type="term" value="F:3-hydroxybutyryl-CoA dehydrogenase activity"/>
    <property type="evidence" value="ECO:0007669"/>
    <property type="project" value="UniProtKB-EC"/>
</dbReference>
<organism evidence="11 12">
    <name type="scientific">Limosilactobacillus vaginalis DSM 5837 = ATCC 49540</name>
    <dbReference type="NCBI Taxonomy" id="1423814"/>
    <lineage>
        <taxon>Bacteria</taxon>
        <taxon>Bacillati</taxon>
        <taxon>Bacillota</taxon>
        <taxon>Bacilli</taxon>
        <taxon>Lactobacillales</taxon>
        <taxon>Lactobacillaceae</taxon>
        <taxon>Limosilactobacillus</taxon>
    </lineage>
</organism>
<dbReference type="PANTHER" id="PTHR43561">
    <property type="match status" value="1"/>
</dbReference>
<dbReference type="InterPro" id="IPR052242">
    <property type="entry name" value="Mito_3-hydroxyacyl-CoA_DH"/>
</dbReference>
<dbReference type="Pfam" id="PF02737">
    <property type="entry name" value="3HCDH_N"/>
    <property type="match status" value="1"/>
</dbReference>
<feature type="domain" description="3-hydroxyacyl-CoA dehydrogenase NAD binding" evidence="10">
    <location>
        <begin position="8"/>
        <end position="184"/>
    </location>
</feature>
<evidence type="ECO:0000256" key="4">
    <source>
        <dbReference type="ARBA" id="ARBA00023002"/>
    </source>
</evidence>
<evidence type="ECO:0000256" key="3">
    <source>
        <dbReference type="ARBA" id="ARBA00022832"/>
    </source>
</evidence>
<dbReference type="InterPro" id="IPR036291">
    <property type="entry name" value="NAD(P)-bd_dom_sf"/>
</dbReference>